<keyword evidence="1" id="KW-0812">Transmembrane</keyword>
<organism evidence="2 3">
    <name type="scientific">Mya arenaria</name>
    <name type="common">Soft-shell clam</name>
    <dbReference type="NCBI Taxonomy" id="6604"/>
    <lineage>
        <taxon>Eukaryota</taxon>
        <taxon>Metazoa</taxon>
        <taxon>Spiralia</taxon>
        <taxon>Lophotrochozoa</taxon>
        <taxon>Mollusca</taxon>
        <taxon>Bivalvia</taxon>
        <taxon>Autobranchia</taxon>
        <taxon>Heteroconchia</taxon>
        <taxon>Euheterodonta</taxon>
        <taxon>Imparidentia</taxon>
        <taxon>Neoheterodontei</taxon>
        <taxon>Myida</taxon>
        <taxon>Myoidea</taxon>
        <taxon>Myidae</taxon>
        <taxon>Mya</taxon>
    </lineage>
</organism>
<evidence type="ECO:0000313" key="3">
    <source>
        <dbReference type="Proteomes" id="UP001164746"/>
    </source>
</evidence>
<gene>
    <name evidence="2" type="ORF">MAR_001955</name>
</gene>
<feature type="transmembrane region" description="Helical" evidence="1">
    <location>
        <begin position="47"/>
        <end position="70"/>
    </location>
</feature>
<evidence type="ECO:0000256" key="1">
    <source>
        <dbReference type="SAM" id="Phobius"/>
    </source>
</evidence>
<dbReference type="Proteomes" id="UP001164746">
    <property type="component" value="Chromosome 11"/>
</dbReference>
<reference evidence="2" key="1">
    <citation type="submission" date="2022-11" db="EMBL/GenBank/DDBJ databases">
        <title>Centuries of genome instability and evolution in soft-shell clam transmissible cancer (bioRxiv).</title>
        <authorList>
            <person name="Hart S.F.M."/>
            <person name="Yonemitsu M.A."/>
            <person name="Giersch R.M."/>
            <person name="Beal B.F."/>
            <person name="Arriagada G."/>
            <person name="Davis B.W."/>
            <person name="Ostrander E.A."/>
            <person name="Goff S.P."/>
            <person name="Metzger M.J."/>
        </authorList>
    </citation>
    <scope>NUCLEOTIDE SEQUENCE</scope>
    <source>
        <strain evidence="2">MELC-2E11</strain>
        <tissue evidence="2">Siphon/mantle</tissue>
    </source>
</reference>
<dbReference type="EMBL" id="CP111022">
    <property type="protein sequence ID" value="WAR20117.1"/>
    <property type="molecule type" value="Genomic_DNA"/>
</dbReference>
<name>A0ABY7FEW0_MYAAR</name>
<accession>A0ABY7FEW0</accession>
<proteinExistence type="predicted"/>
<feature type="non-terminal residue" evidence="2">
    <location>
        <position position="102"/>
    </location>
</feature>
<sequence>EKQTLFTIEVANTRPRTADYHAELDYIYNQLQDEIRRTGSSKVSVSLYMVVNVMSEMIFVVAYSVALGLIMSVGRQLLEMEAMLSGAPDAFIMVTKQWMNIK</sequence>
<feature type="non-terminal residue" evidence="2">
    <location>
        <position position="1"/>
    </location>
</feature>
<keyword evidence="1" id="KW-0472">Membrane</keyword>
<evidence type="ECO:0000313" key="2">
    <source>
        <dbReference type="EMBL" id="WAR20117.1"/>
    </source>
</evidence>
<keyword evidence="1" id="KW-1133">Transmembrane helix</keyword>
<keyword evidence="3" id="KW-1185">Reference proteome</keyword>
<protein>
    <submittedName>
        <fullName evidence="2">TTC13-like protein</fullName>
    </submittedName>
</protein>